<dbReference type="PROSITE" id="PS50096">
    <property type="entry name" value="IQ"/>
    <property type="match status" value="1"/>
</dbReference>
<dbReference type="PROSITE" id="PS51844">
    <property type="entry name" value="SH3_LIKE"/>
    <property type="match status" value="1"/>
</dbReference>
<dbReference type="Pfam" id="PF00063">
    <property type="entry name" value="Myosin_head"/>
    <property type="match status" value="1"/>
</dbReference>
<dbReference type="FunFam" id="1.20.5.340:FF:000008">
    <property type="entry name" value="Myosin heavy chain 11"/>
    <property type="match status" value="1"/>
</dbReference>
<protein>
    <recommendedName>
        <fullName evidence="11">Myosin-10</fullName>
    </recommendedName>
    <alternativeName>
        <fullName evidence="13">Cellular myosin heavy chain, type B</fullName>
    </alternativeName>
    <alternativeName>
        <fullName evidence="12">Myosin heavy chain 10</fullName>
    </alternativeName>
    <alternativeName>
        <fullName evidence="14">Myosin heavy chain, non-muscle IIb</fullName>
    </alternativeName>
    <alternativeName>
        <fullName evidence="15">Non-muscle myosin heavy chain B</fullName>
    </alternativeName>
    <alternativeName>
        <fullName evidence="16">Non-muscle myosin heavy chain IIb</fullName>
    </alternativeName>
</protein>
<evidence type="ECO:0000256" key="4">
    <source>
        <dbReference type="ARBA" id="ARBA00022840"/>
    </source>
</evidence>
<name>A0A2K6GSH2_PROCO</name>
<reference evidence="21" key="2">
    <citation type="submission" date="2025-09" db="UniProtKB">
        <authorList>
            <consortium name="Ensembl"/>
        </authorList>
    </citation>
    <scope>IDENTIFICATION</scope>
</reference>
<evidence type="ECO:0000256" key="8">
    <source>
        <dbReference type="ARBA" id="ARBA00023123"/>
    </source>
</evidence>
<organism evidence="21 22">
    <name type="scientific">Propithecus coquereli</name>
    <name type="common">Coquerel's sifaka</name>
    <name type="synonym">Propithecus verreauxi coquereli</name>
    <dbReference type="NCBI Taxonomy" id="379532"/>
    <lineage>
        <taxon>Eukaryota</taxon>
        <taxon>Metazoa</taxon>
        <taxon>Chordata</taxon>
        <taxon>Craniata</taxon>
        <taxon>Vertebrata</taxon>
        <taxon>Euteleostomi</taxon>
        <taxon>Mammalia</taxon>
        <taxon>Eutheria</taxon>
        <taxon>Euarchontoglires</taxon>
        <taxon>Primates</taxon>
        <taxon>Strepsirrhini</taxon>
        <taxon>Lemuriformes</taxon>
        <taxon>Indriidae</taxon>
        <taxon>Propithecus</taxon>
    </lineage>
</organism>
<feature type="region of interest" description="Actin-binding" evidence="17">
    <location>
        <begin position="657"/>
        <end position="679"/>
    </location>
</feature>
<feature type="compositionally biased region" description="Basic residues" evidence="18">
    <location>
        <begin position="1992"/>
        <end position="2007"/>
    </location>
</feature>
<dbReference type="Gene3D" id="1.10.10.820">
    <property type="match status" value="1"/>
</dbReference>
<proteinExistence type="inferred from homology"/>
<evidence type="ECO:0000256" key="9">
    <source>
        <dbReference type="ARBA" id="ARBA00023175"/>
    </source>
</evidence>
<keyword evidence="7" id="KW-0175">Coiled coil</keyword>
<evidence type="ECO:0000256" key="14">
    <source>
        <dbReference type="ARBA" id="ARBA00081923"/>
    </source>
</evidence>
<dbReference type="SMART" id="SM00242">
    <property type="entry name" value="MYSc"/>
    <property type="match status" value="1"/>
</dbReference>
<dbReference type="Gene3D" id="4.10.270.10">
    <property type="entry name" value="Myosin, subunit A"/>
    <property type="match status" value="1"/>
</dbReference>
<dbReference type="GO" id="GO:0008360">
    <property type="term" value="P:regulation of cell shape"/>
    <property type="evidence" value="ECO:0007669"/>
    <property type="project" value="UniProtKB-KW"/>
</dbReference>
<dbReference type="PANTHER" id="PTHR45615">
    <property type="entry name" value="MYOSIN HEAVY CHAIN, NON-MUSCLE"/>
    <property type="match status" value="1"/>
</dbReference>
<dbReference type="InterPro" id="IPR001609">
    <property type="entry name" value="Myosin_head_motor_dom-like"/>
</dbReference>
<evidence type="ECO:0000256" key="11">
    <source>
        <dbReference type="ARBA" id="ARBA00073406"/>
    </source>
</evidence>
<dbReference type="GO" id="GO:0005516">
    <property type="term" value="F:calmodulin binding"/>
    <property type="evidence" value="ECO:0007669"/>
    <property type="project" value="UniProtKB-KW"/>
</dbReference>
<dbReference type="STRING" id="379532.ENSPCOP00000029183"/>
<dbReference type="FunFam" id="3.40.850.10:FF:000101">
    <property type="entry name" value="Slow myosin heavy chain 2"/>
    <property type="match status" value="1"/>
</dbReference>
<dbReference type="GO" id="GO:0048251">
    <property type="term" value="P:elastic fiber assembly"/>
    <property type="evidence" value="ECO:0007669"/>
    <property type="project" value="Ensembl"/>
</dbReference>
<keyword evidence="5" id="KW-0112">Calmodulin-binding</keyword>
<dbReference type="FunFam" id="4.10.270.10:FF:000001">
    <property type="entry name" value="Myosin heavy chain, non-muscle"/>
    <property type="match status" value="1"/>
</dbReference>
<dbReference type="FunFam" id="1.20.5.340:FF:000007">
    <property type="entry name" value="Myosin heavy chain, non-muscle"/>
    <property type="match status" value="1"/>
</dbReference>
<dbReference type="Pfam" id="PF01576">
    <property type="entry name" value="Myosin_tail_1"/>
    <property type="match status" value="1"/>
</dbReference>
<evidence type="ECO:0000256" key="5">
    <source>
        <dbReference type="ARBA" id="ARBA00022860"/>
    </source>
</evidence>
<feature type="region of interest" description="Disordered" evidence="18">
    <location>
        <begin position="1749"/>
        <end position="1813"/>
    </location>
</feature>
<feature type="binding site" evidence="17">
    <location>
        <begin position="178"/>
        <end position="185"/>
    </location>
    <ligand>
        <name>ATP</name>
        <dbReference type="ChEBI" id="CHEBI:30616"/>
    </ligand>
</feature>
<keyword evidence="2" id="KW-0488">Methylation</keyword>
<dbReference type="FunFam" id="1.10.10.820:FF:000002">
    <property type="entry name" value="Myosin heavy chain 10"/>
    <property type="match status" value="1"/>
</dbReference>
<feature type="compositionally biased region" description="Polar residues" evidence="18">
    <location>
        <begin position="1767"/>
        <end position="1793"/>
    </location>
</feature>
<evidence type="ECO:0000256" key="3">
    <source>
        <dbReference type="ARBA" id="ARBA00022741"/>
    </source>
</evidence>
<keyword evidence="6" id="KW-0133">Cell shape</keyword>
<dbReference type="FunFam" id="1.20.58.530:FF:000003">
    <property type="entry name" value="Myosin heavy chain 10"/>
    <property type="match status" value="1"/>
</dbReference>
<evidence type="ECO:0000256" key="13">
    <source>
        <dbReference type="ARBA" id="ARBA00079651"/>
    </source>
</evidence>
<dbReference type="GO" id="GO:0000146">
    <property type="term" value="F:microfilament motor activity"/>
    <property type="evidence" value="ECO:0007669"/>
    <property type="project" value="TreeGrafter"/>
</dbReference>
<keyword evidence="10 17" id="KW-0009">Actin-binding</keyword>
<evidence type="ECO:0000259" key="20">
    <source>
        <dbReference type="PROSITE" id="PS51844"/>
    </source>
</evidence>
<dbReference type="GO" id="GO:0098871">
    <property type="term" value="C:postsynaptic actin cytoskeleton"/>
    <property type="evidence" value="ECO:0007669"/>
    <property type="project" value="UniProtKB-ARBA"/>
</dbReference>
<feature type="compositionally biased region" description="Basic and acidic residues" evidence="18">
    <location>
        <begin position="1794"/>
        <end position="1813"/>
    </location>
</feature>
<feature type="region of interest" description="Disordered" evidence="18">
    <location>
        <begin position="1973"/>
        <end position="2011"/>
    </location>
</feature>
<dbReference type="Gene3D" id="3.30.70.1590">
    <property type="match status" value="1"/>
</dbReference>
<keyword evidence="8 17" id="KW-0518">Myosin</keyword>
<dbReference type="PRINTS" id="PR00193">
    <property type="entry name" value="MYOSINHEAVY"/>
</dbReference>
<dbReference type="InterPro" id="IPR000048">
    <property type="entry name" value="IQ_motif_EF-hand-BS"/>
</dbReference>
<dbReference type="SMART" id="SM00015">
    <property type="entry name" value="IQ"/>
    <property type="match status" value="1"/>
</dbReference>
<reference evidence="21" key="1">
    <citation type="submission" date="2025-08" db="UniProtKB">
        <authorList>
            <consortium name="Ensembl"/>
        </authorList>
    </citation>
    <scope>IDENTIFICATION</scope>
</reference>
<evidence type="ECO:0000256" key="10">
    <source>
        <dbReference type="ARBA" id="ARBA00023203"/>
    </source>
</evidence>
<keyword evidence="3 17" id="KW-0547">Nucleotide-binding</keyword>
<feature type="domain" description="Myosin motor" evidence="19">
    <location>
        <begin position="85"/>
        <end position="779"/>
    </location>
</feature>
<evidence type="ECO:0000256" key="1">
    <source>
        <dbReference type="ARBA" id="ARBA00008314"/>
    </source>
</evidence>
<evidence type="ECO:0000313" key="22">
    <source>
        <dbReference type="Proteomes" id="UP000233160"/>
    </source>
</evidence>
<dbReference type="InterPro" id="IPR027417">
    <property type="entry name" value="P-loop_NTPase"/>
</dbReference>
<dbReference type="FunFam" id="1.20.120.720:FF:000002">
    <property type="entry name" value="Myosin heavy chain 10"/>
    <property type="match status" value="1"/>
</dbReference>
<evidence type="ECO:0000256" key="12">
    <source>
        <dbReference type="ARBA" id="ARBA00077721"/>
    </source>
</evidence>
<dbReference type="InterPro" id="IPR004009">
    <property type="entry name" value="SH3_Myosin"/>
</dbReference>
<evidence type="ECO:0000256" key="18">
    <source>
        <dbReference type="SAM" id="MobiDB-lite"/>
    </source>
</evidence>
<feature type="domain" description="Myosin N-terminal SH3-like" evidence="20">
    <location>
        <begin position="31"/>
        <end position="81"/>
    </location>
</feature>
<dbReference type="InterPro" id="IPR036961">
    <property type="entry name" value="Kinesin_motor_dom_sf"/>
</dbReference>
<accession>A0A2K6GSH2</accession>
<dbReference type="FunFam" id="2.30.30.360:FF:000001">
    <property type="entry name" value="Myosin heavy chain"/>
    <property type="match status" value="1"/>
</dbReference>
<dbReference type="Gene3D" id="1.20.120.720">
    <property type="entry name" value="Myosin VI head, motor domain, U50 subdomain"/>
    <property type="match status" value="1"/>
</dbReference>
<dbReference type="PROSITE" id="PS51456">
    <property type="entry name" value="MYOSIN_MOTOR"/>
    <property type="match status" value="1"/>
</dbReference>
<dbReference type="GO" id="GO:0031032">
    <property type="term" value="P:actomyosin structure organization"/>
    <property type="evidence" value="ECO:0007669"/>
    <property type="project" value="UniProtKB-ARBA"/>
</dbReference>
<dbReference type="Gene3D" id="1.20.58.530">
    <property type="match status" value="1"/>
</dbReference>
<dbReference type="FunFam" id="1.20.5.4820:FF:000002">
    <property type="entry name" value="Myosin heavy chain 10"/>
    <property type="match status" value="1"/>
</dbReference>
<dbReference type="FunFam" id="1.20.5.340:FF:000009">
    <property type="entry name" value="myosin-11 isoform X2"/>
    <property type="match status" value="1"/>
</dbReference>
<dbReference type="GO" id="GO:0008307">
    <property type="term" value="F:structural constituent of muscle"/>
    <property type="evidence" value="ECO:0007669"/>
    <property type="project" value="Ensembl"/>
</dbReference>
<dbReference type="SUPFAM" id="SSF52540">
    <property type="entry name" value="P-loop containing nucleoside triphosphate hydrolases"/>
    <property type="match status" value="1"/>
</dbReference>
<evidence type="ECO:0000256" key="17">
    <source>
        <dbReference type="PROSITE-ProRule" id="PRU00782"/>
    </source>
</evidence>
<feature type="compositionally biased region" description="Basic and acidic residues" evidence="18">
    <location>
        <begin position="1703"/>
        <end position="1713"/>
    </location>
</feature>
<dbReference type="Gene3D" id="1.20.5.340">
    <property type="match status" value="4"/>
</dbReference>
<evidence type="ECO:0000256" key="16">
    <source>
        <dbReference type="ARBA" id="ARBA00083739"/>
    </source>
</evidence>
<dbReference type="PANTHER" id="PTHR45615:SF23">
    <property type="entry name" value="MYOSIN-11"/>
    <property type="match status" value="1"/>
</dbReference>
<evidence type="ECO:0000256" key="6">
    <source>
        <dbReference type="ARBA" id="ARBA00022960"/>
    </source>
</evidence>
<evidence type="ECO:0000259" key="19">
    <source>
        <dbReference type="PROSITE" id="PS51456"/>
    </source>
</evidence>
<dbReference type="Pfam" id="PF02736">
    <property type="entry name" value="Myosin_N"/>
    <property type="match status" value="1"/>
</dbReference>
<evidence type="ECO:0000313" key="21">
    <source>
        <dbReference type="Ensembl" id="ENSPCOP00000029183.1"/>
    </source>
</evidence>
<dbReference type="SUPFAM" id="SSF90257">
    <property type="entry name" value="Myosin rod fragments"/>
    <property type="match status" value="5"/>
</dbReference>
<dbReference type="FunFam" id="1.20.5.340:FF:000017">
    <property type="entry name" value="myosin-10 isoform X2"/>
    <property type="match status" value="1"/>
</dbReference>
<dbReference type="GO" id="GO:0043531">
    <property type="term" value="F:ADP binding"/>
    <property type="evidence" value="ECO:0007669"/>
    <property type="project" value="UniProtKB-ARBA"/>
</dbReference>
<dbReference type="Gene3D" id="3.40.850.10">
    <property type="entry name" value="Kinesin motor domain"/>
    <property type="match status" value="1"/>
</dbReference>
<gene>
    <name evidence="21" type="primary">MYH11</name>
</gene>
<dbReference type="GO" id="GO:0032982">
    <property type="term" value="C:myosin filament"/>
    <property type="evidence" value="ECO:0007669"/>
    <property type="project" value="TreeGrafter"/>
</dbReference>
<feature type="region of interest" description="Disordered" evidence="18">
    <location>
        <begin position="1874"/>
        <end position="1946"/>
    </location>
</feature>
<dbReference type="GO" id="GO:0005737">
    <property type="term" value="C:cytoplasm"/>
    <property type="evidence" value="ECO:0007669"/>
    <property type="project" value="UniProtKB-ARBA"/>
</dbReference>
<keyword evidence="4 17" id="KW-0067">ATP-binding</keyword>
<dbReference type="FunFam" id="3.30.70.1590:FF:000001">
    <property type="entry name" value="Myosin heavy chain"/>
    <property type="match status" value="1"/>
</dbReference>
<dbReference type="Ensembl" id="ENSPCOT00000040119.1">
    <property type="protein sequence ID" value="ENSPCOP00000029183.1"/>
    <property type="gene ID" value="ENSPCOG00000027229.1"/>
</dbReference>
<dbReference type="GO" id="GO:0005524">
    <property type="term" value="F:ATP binding"/>
    <property type="evidence" value="ECO:0007669"/>
    <property type="project" value="UniProtKB-UniRule"/>
</dbReference>
<dbReference type="GO" id="GO:0055013">
    <property type="term" value="P:cardiac muscle cell development"/>
    <property type="evidence" value="ECO:0007669"/>
    <property type="project" value="Ensembl"/>
</dbReference>
<feature type="region of interest" description="Disordered" evidence="18">
    <location>
        <begin position="853"/>
        <end position="878"/>
    </location>
</feature>
<keyword evidence="9 17" id="KW-0505">Motor protein</keyword>
<dbReference type="GeneTree" id="ENSGT00940000155421"/>
<dbReference type="GO" id="GO:0016460">
    <property type="term" value="C:myosin II complex"/>
    <property type="evidence" value="ECO:0007669"/>
    <property type="project" value="TreeGrafter"/>
</dbReference>
<dbReference type="GO" id="GO:0051015">
    <property type="term" value="F:actin filament binding"/>
    <property type="evidence" value="ECO:0007669"/>
    <property type="project" value="InterPro"/>
</dbReference>
<dbReference type="InterPro" id="IPR002928">
    <property type="entry name" value="Myosin_tail"/>
</dbReference>
<evidence type="ECO:0000256" key="7">
    <source>
        <dbReference type="ARBA" id="ARBA00023054"/>
    </source>
</evidence>
<dbReference type="InterPro" id="IPR008989">
    <property type="entry name" value="Myosin_S1_N"/>
</dbReference>
<dbReference type="Gene3D" id="6.10.250.2420">
    <property type="match status" value="1"/>
</dbReference>
<feature type="region of interest" description="Disordered" evidence="18">
    <location>
        <begin position="1703"/>
        <end position="1729"/>
    </location>
</feature>
<dbReference type="SUPFAM" id="SSF50084">
    <property type="entry name" value="Myosin S1 fragment, N-terminal domain"/>
    <property type="match status" value="1"/>
</dbReference>
<evidence type="ECO:0000256" key="15">
    <source>
        <dbReference type="ARBA" id="ARBA00083481"/>
    </source>
</evidence>
<sequence>MAQKGQLSDDEKFLFVDKNIINSPVAQADWAAKRLVWVPSEKQGFEAASIKEEKGDEVVVELVENGKKVTVGKDDIQKMNPPKFSKVEDMAELTCLNEASVLHNLRERYFSGLIYTYSGLFCVVVNPYKHLPIYSEKIVDMYKGKKRHEMPPHIYAIADTAYRSMLQDREDQSILCTGESGAGKTENTKKVIQYLAVVASSHKGKKDTSITVSGRGELEKQLLQANPILEAFGNAKTVKNDNSSRFGKFIRINFDVTGYIVGANIETVYSKPIMRTFHIFYYVIAGAKEKMKNDLLLEGFSNYTFLSNGFVPIPAAQDDEMFQETLEAMAIMGFSEEEQLSILKVVSSVLQLGNIVFKKERNTDQASMPDNTAAQKVCHLMGINVTDFTRAILTPRIKVGRDLVQKAQTKEQADFAVEALAKATYERLFRWILSRVNKALDKTHRQGASFLGILDIAGFEIFEVNSFEQLCINYTNEKLQQLFNHTMFILEQEEYQREGIEWNFIDFGLDLQPCIELIERPNNPPGVLALLDEECWFPKATDKSFVEKLCTEQGNHPKFQKPKQLKDKTEFSIIHYAGKVDYNASAWLTKNMDPLNDNVTSLLNASSDKFVADLWKDVDRIVGLDQMAKMTESSLPSASKTKKGMFRTVGQLYKEQLGKLMTTLRNTTPNFVRCIIPNHEKRSGKLDAFLVLEQLRCNGVLEGIRICRQGFPNRIVFQEFRQRYEILAANAIPKGFMDGKQACILMIKALELDPNLYRIGQSKIFFRTGVLAHLEEERDLKITDVIMAFQAMCRGYLARKAFAKRQQQLTAMKVIQRNCAAYLKLRNWQWWRLFTKVKPLLQVTRQEEEMQAKEDELQKTKERQQKAESELKELEQKHSQLAEEKNLLQEQLQAETELYAEAEEMRVRLAAKKQELEEILHEMEARLEEEEDRGQQLQAERKKMAQQMLDLEEQLEEEEAARQKLQLEKVTAEAKIKKLEDEILVMDDQNNKLSKERKLLEERISDLTTNLAEEEEKAKNLTKLKNKHESMISELEVRLKKEEKSRQELEKLKRKLEGDASDLHEQIADLQAQIAELKMQLAKKEEELQAALARLDDEIAQKNNALKKIRELEGHISDLQEDLDSERAARNKAEKQKRDLGEELEALKTELEDTLDSTATQQELRAKREQEVTMLKKALDEETRSHEAQVQEMRQKHTQAVEELTEQLEQFKRAKANLDKNKQALEKENAELAGELRVLGQAKQEVEHKKKKLEVQLQELQSKCSDGERARAELNDKVHKLQNEVESVTGMLNEAEGKAIKLAKDVASLGSQLQDTQVSVLLPQVGPWDLQETRQKLNVSTKLRQLEEERNSLQDQLDEEMEAKQNLERHISTLNIQLSDSKKKLQDFASTVEVMEEGKKRFQKEIENLTQQYEEKAAAYDKLEKTKNRLQQELDDLVVDLDNQRQLVSNLEKKQKKFDQLLAEEKNISSKYADERDRAEAEAREKETKALSLARALEEALEAKEELERANKMLKAEMEDLVSSKDDVGKNVHELEKSKRALETQMEEMKTQLEELEDELQATEDAKLRLEVNMQALKGQFERDLQARDEQNEEKRRQLQRQLHEYETELEDERKQRALAVAAKKKLEGELKDLELQADSASKGREEAIKQLRKLQAQMKDFQRELEDARASRDEIFATAKENEKKAKSLEADLMQLQEDLAAAERARKQADQEKEELAEELASSLSGRNTLQDEKRRLEARIAQLEEELEEEQGNMEAMSDRVRKATQQAEQLNNELATERSAAQKNESARQQLERQNKELRSKLQEMEGAVRSKFKSTIASLEAKIAQLEEQVEQEAREKQAATKSLKQRDKKLKEVLLQVEDERKMAEQYKEQAEKGNARVKQLKRQLEEAEEESQRINANRRKLQRELDEATESNEAMGREVNALKKGPPHRKLRNDSPGEGTRPLLFLLEGLAGVELLKTRMVPRRRWTRETQTSTEPRPVNERLARVLHHSRNKQQSKAKPSRLDLALSESISKFQTSQTPLTQ</sequence>
<comment type="similarity">
    <text evidence="1 17">Belongs to the TRAFAC class myosin-kinesin ATPase superfamily. Myosin family.</text>
</comment>
<keyword evidence="22" id="KW-1185">Reference proteome</keyword>
<evidence type="ECO:0000256" key="2">
    <source>
        <dbReference type="ARBA" id="ARBA00022481"/>
    </source>
</evidence>
<dbReference type="Proteomes" id="UP000233160">
    <property type="component" value="Unassembled WGS sequence"/>
</dbReference>
<dbReference type="Gene3D" id="2.30.30.360">
    <property type="entry name" value="Myosin S1 fragment, N-terminal"/>
    <property type="match status" value="1"/>
</dbReference>